<dbReference type="GeneTree" id="ENSGT01030000234639"/>
<feature type="transmembrane region" description="Helical" evidence="9">
    <location>
        <begin position="67"/>
        <end position="87"/>
    </location>
</feature>
<keyword evidence="2 9" id="KW-0812">Transmembrane</keyword>
<evidence type="ECO:0000256" key="8">
    <source>
        <dbReference type="SAM" id="MobiDB-lite"/>
    </source>
</evidence>
<dbReference type="PRINTS" id="PR02108">
    <property type="entry name" value="MRGPCRFAMILY"/>
</dbReference>
<reference evidence="11" key="3">
    <citation type="submission" date="2025-09" db="UniProtKB">
        <authorList>
            <consortium name="Ensembl"/>
        </authorList>
    </citation>
    <scope>IDENTIFICATION</scope>
</reference>
<feature type="transmembrane region" description="Helical" evidence="9">
    <location>
        <begin position="184"/>
        <end position="205"/>
    </location>
</feature>
<organism evidence="11 12">
    <name type="scientific">Equus asinus</name>
    <name type="common">Donkey</name>
    <name type="synonym">Equus africanus asinus</name>
    <dbReference type="NCBI Taxonomy" id="9793"/>
    <lineage>
        <taxon>Eukaryota</taxon>
        <taxon>Metazoa</taxon>
        <taxon>Chordata</taxon>
        <taxon>Craniata</taxon>
        <taxon>Vertebrata</taxon>
        <taxon>Euteleostomi</taxon>
        <taxon>Mammalia</taxon>
        <taxon>Eutheria</taxon>
        <taxon>Laurasiatheria</taxon>
        <taxon>Perissodactyla</taxon>
        <taxon>Equidae</taxon>
        <taxon>Equus</taxon>
    </lineage>
</organism>
<sequence>MADVLLNGISSRSSGLGAAGPAEEPPTRPSWGSPPWSRAPAWWAWQATAWWSGCWASECRGAAMGDYILHLVLADLFLLCSATLTVLDARSQVNHLGHRAVKSVKYLAYTAGLSLLTAASAQPCLSILFPTWYHSHRHTRLSGLECARLWLLSLMVTMLASFFHEEPGNPHLRQGPMVNTVFHILTLVGFTPIMVLSGVVLFIQLRKSSRPWQWQPTRLYVALLASVFVFLICALTVGIPRFTLHPLHPPQQTKTLFSSFECLLSSLSSDAKPIIYFLAGSRGSQSLREPLSAVLGRALQEEPEQEGKEMPSTGVGQVPEVRAGTGSEQSDSPRRWAGAGPPLSGASPSVADH</sequence>
<evidence type="ECO:0000313" key="11">
    <source>
        <dbReference type="Ensembl" id="ENSEASP00005034477.1"/>
    </source>
</evidence>
<dbReference type="GO" id="GO:0005886">
    <property type="term" value="C:plasma membrane"/>
    <property type="evidence" value="ECO:0007669"/>
    <property type="project" value="TreeGrafter"/>
</dbReference>
<dbReference type="InterPro" id="IPR026234">
    <property type="entry name" value="MRGPCRFAMILY"/>
</dbReference>
<dbReference type="Proteomes" id="UP000694387">
    <property type="component" value="Chromosome 29"/>
</dbReference>
<keyword evidence="12" id="KW-1185">Reference proteome</keyword>
<keyword evidence="7" id="KW-0807">Transducer</keyword>
<feature type="domain" description="G-protein coupled receptors family 1 profile" evidence="10">
    <location>
        <begin position="67"/>
        <end position="276"/>
    </location>
</feature>
<evidence type="ECO:0000256" key="7">
    <source>
        <dbReference type="ARBA" id="ARBA00023224"/>
    </source>
</evidence>
<dbReference type="AlphaFoldDB" id="A0A9L0IBL1"/>
<dbReference type="SUPFAM" id="SSF81321">
    <property type="entry name" value="Family A G protein-coupled receptor-like"/>
    <property type="match status" value="1"/>
</dbReference>
<proteinExistence type="predicted"/>
<evidence type="ECO:0000256" key="9">
    <source>
        <dbReference type="SAM" id="Phobius"/>
    </source>
</evidence>
<protein>
    <recommendedName>
        <fullName evidence="10">G-protein coupled receptors family 1 profile domain-containing protein</fullName>
    </recommendedName>
</protein>
<accession>A0A9L0IBL1</accession>
<dbReference type="GO" id="GO:0004930">
    <property type="term" value="F:G protein-coupled receptor activity"/>
    <property type="evidence" value="ECO:0007669"/>
    <property type="project" value="UniProtKB-KW"/>
</dbReference>
<feature type="transmembrane region" description="Helical" evidence="9">
    <location>
        <begin position="217"/>
        <end position="239"/>
    </location>
</feature>
<dbReference type="PANTHER" id="PTHR11334:SF62">
    <property type="entry name" value="G-PROTEIN COUPLED RECEPTORS FAMILY 1 PROFILE DOMAIN-CONTAINING PROTEIN"/>
    <property type="match status" value="1"/>
</dbReference>
<feature type="transmembrane region" description="Helical" evidence="9">
    <location>
        <begin position="145"/>
        <end position="164"/>
    </location>
</feature>
<feature type="region of interest" description="Disordered" evidence="8">
    <location>
        <begin position="13"/>
        <end position="35"/>
    </location>
</feature>
<evidence type="ECO:0000256" key="4">
    <source>
        <dbReference type="ARBA" id="ARBA00023040"/>
    </source>
</evidence>
<dbReference type="InterPro" id="IPR000276">
    <property type="entry name" value="GPCR_Rhodpsn"/>
</dbReference>
<dbReference type="Pfam" id="PF00001">
    <property type="entry name" value="7tm_1"/>
    <property type="match status" value="1"/>
</dbReference>
<keyword evidence="3 9" id="KW-1133">Transmembrane helix</keyword>
<evidence type="ECO:0000256" key="6">
    <source>
        <dbReference type="ARBA" id="ARBA00023170"/>
    </source>
</evidence>
<name>A0A9L0IBL1_EQUAS</name>
<feature type="transmembrane region" description="Helical" evidence="9">
    <location>
        <begin position="107"/>
        <end position="133"/>
    </location>
</feature>
<evidence type="ECO:0000256" key="5">
    <source>
        <dbReference type="ARBA" id="ARBA00023136"/>
    </source>
</evidence>
<evidence type="ECO:0000256" key="2">
    <source>
        <dbReference type="ARBA" id="ARBA00022692"/>
    </source>
</evidence>
<dbReference type="PROSITE" id="PS50262">
    <property type="entry name" value="G_PROTEIN_RECEP_F1_2"/>
    <property type="match status" value="1"/>
</dbReference>
<feature type="region of interest" description="Disordered" evidence="8">
    <location>
        <begin position="300"/>
        <end position="353"/>
    </location>
</feature>
<comment type="subcellular location">
    <subcellularLocation>
        <location evidence="1">Membrane</location>
        <topology evidence="1">Multi-pass membrane protein</topology>
    </subcellularLocation>
</comment>
<dbReference type="PANTHER" id="PTHR11334">
    <property type="entry name" value="MAS-RELATED G-PROTEIN COUPLED RECEPTOR"/>
    <property type="match status" value="1"/>
</dbReference>
<dbReference type="Ensembl" id="ENSEAST00005038754.1">
    <property type="protein sequence ID" value="ENSEASP00005034477.1"/>
    <property type="gene ID" value="ENSEASG00005032095.1"/>
</dbReference>
<keyword evidence="6" id="KW-0675">Receptor</keyword>
<reference evidence="11 12" key="1">
    <citation type="journal article" date="2020" name="Nat. Commun.">
        <title>Donkey genomes provide new insights into domestication and selection for coat color.</title>
        <authorList>
            <person name="Wang"/>
            <person name="C."/>
            <person name="Li"/>
            <person name="H."/>
            <person name="Guo"/>
            <person name="Y."/>
            <person name="Huang"/>
            <person name="J."/>
            <person name="Sun"/>
            <person name="Y."/>
            <person name="Min"/>
            <person name="J."/>
            <person name="Wang"/>
            <person name="J."/>
            <person name="Fang"/>
            <person name="X."/>
            <person name="Zhao"/>
            <person name="Z."/>
            <person name="Wang"/>
            <person name="S."/>
            <person name="Zhang"/>
            <person name="Y."/>
            <person name="Liu"/>
            <person name="Q."/>
            <person name="Jiang"/>
            <person name="Q."/>
            <person name="Wang"/>
            <person name="X."/>
            <person name="Guo"/>
            <person name="Y."/>
            <person name="Yang"/>
            <person name="C."/>
            <person name="Wang"/>
            <person name="Y."/>
            <person name="Tian"/>
            <person name="F."/>
            <person name="Zhuang"/>
            <person name="G."/>
            <person name="Fan"/>
            <person name="Y."/>
            <person name="Gao"/>
            <person name="Q."/>
            <person name="Li"/>
            <person name="Y."/>
            <person name="Ju"/>
            <person name="Z."/>
            <person name="Li"/>
            <person name="J."/>
            <person name="Li"/>
            <person name="R."/>
            <person name="Hou"/>
            <person name="M."/>
            <person name="Yang"/>
            <person name="G."/>
            <person name="Liu"/>
            <person name="G."/>
            <person name="Liu"/>
            <person name="W."/>
            <person name="Guo"/>
            <person name="J."/>
            <person name="Pan"/>
            <person name="S."/>
            <person name="Fan"/>
            <person name="G."/>
            <person name="Zhang"/>
            <person name="W."/>
            <person name="Zhang"/>
            <person name="R."/>
            <person name="Yu"/>
            <person name="J."/>
            <person name="Zhang"/>
            <person name="X."/>
            <person name="Yin"/>
            <person name="Q."/>
            <person name="Ji"/>
            <person name="C."/>
            <person name="Jin"/>
            <person name="Y."/>
            <person name="Yue"/>
            <person name="G."/>
            <person name="Liu"/>
            <person name="M."/>
            <person name="Xu"/>
            <person name="J."/>
            <person name="Liu"/>
            <person name="S."/>
            <person name="Jordana"/>
            <person name="J."/>
            <person name="Noce"/>
            <person name="A."/>
            <person name="Amills"/>
            <person name="M."/>
            <person name="Wu"/>
            <person name="D.D."/>
            <person name="Li"/>
            <person name="S."/>
            <person name="Zhou"/>
            <person name="X. and Zhong"/>
            <person name="J."/>
        </authorList>
    </citation>
    <scope>NUCLEOTIDE SEQUENCE [LARGE SCALE GENOMIC DNA]</scope>
</reference>
<keyword evidence="4" id="KW-0297">G-protein coupled receptor</keyword>
<evidence type="ECO:0000259" key="10">
    <source>
        <dbReference type="PROSITE" id="PS50262"/>
    </source>
</evidence>
<reference evidence="11" key="2">
    <citation type="submission" date="2025-08" db="UniProtKB">
        <authorList>
            <consortium name="Ensembl"/>
        </authorList>
    </citation>
    <scope>IDENTIFICATION</scope>
</reference>
<evidence type="ECO:0000256" key="3">
    <source>
        <dbReference type="ARBA" id="ARBA00022989"/>
    </source>
</evidence>
<evidence type="ECO:0000313" key="12">
    <source>
        <dbReference type="Proteomes" id="UP000694387"/>
    </source>
</evidence>
<dbReference type="InterPro" id="IPR017452">
    <property type="entry name" value="GPCR_Rhodpsn_7TM"/>
</dbReference>
<keyword evidence="5 9" id="KW-0472">Membrane</keyword>
<evidence type="ECO:0000256" key="1">
    <source>
        <dbReference type="ARBA" id="ARBA00004141"/>
    </source>
</evidence>
<dbReference type="Gene3D" id="1.20.1070.10">
    <property type="entry name" value="Rhodopsin 7-helix transmembrane proteins"/>
    <property type="match status" value="1"/>
</dbReference>